<proteinExistence type="predicted"/>
<protein>
    <recommendedName>
        <fullName evidence="3">Ground-like domain-containing protein</fullName>
    </recommendedName>
</protein>
<feature type="region of interest" description="Disordered" evidence="1">
    <location>
        <begin position="86"/>
        <end position="108"/>
    </location>
</feature>
<evidence type="ECO:0000256" key="1">
    <source>
        <dbReference type="SAM" id="MobiDB-lite"/>
    </source>
</evidence>
<gene>
    <name evidence="4" type="ORF">QR680_005295</name>
</gene>
<dbReference type="PROSITE" id="PS51257">
    <property type="entry name" value="PROKAR_LIPOPROTEIN"/>
    <property type="match status" value="1"/>
</dbReference>
<evidence type="ECO:0000313" key="5">
    <source>
        <dbReference type="Proteomes" id="UP001175271"/>
    </source>
</evidence>
<accession>A0AA39LVD9</accession>
<reference evidence="4" key="1">
    <citation type="submission" date="2023-06" db="EMBL/GenBank/DDBJ databases">
        <title>Genomic analysis of the entomopathogenic nematode Steinernema hermaphroditum.</title>
        <authorList>
            <person name="Schwarz E.M."/>
            <person name="Heppert J.K."/>
            <person name="Baniya A."/>
            <person name="Schwartz H.T."/>
            <person name="Tan C.-H."/>
            <person name="Antoshechkin I."/>
            <person name="Sternberg P.W."/>
            <person name="Goodrich-Blair H."/>
            <person name="Dillman A.R."/>
        </authorList>
    </citation>
    <scope>NUCLEOTIDE SEQUENCE</scope>
    <source>
        <strain evidence="4">PS9179</strain>
        <tissue evidence="4">Whole animal</tissue>
    </source>
</reference>
<name>A0AA39LVD9_9BILA</name>
<feature type="signal peptide" evidence="2">
    <location>
        <begin position="1"/>
        <end position="19"/>
    </location>
</feature>
<organism evidence="4 5">
    <name type="scientific">Steinernema hermaphroditum</name>
    <dbReference type="NCBI Taxonomy" id="289476"/>
    <lineage>
        <taxon>Eukaryota</taxon>
        <taxon>Metazoa</taxon>
        <taxon>Ecdysozoa</taxon>
        <taxon>Nematoda</taxon>
        <taxon>Chromadorea</taxon>
        <taxon>Rhabditida</taxon>
        <taxon>Tylenchina</taxon>
        <taxon>Panagrolaimomorpha</taxon>
        <taxon>Strongyloidoidea</taxon>
        <taxon>Steinernematidae</taxon>
        <taxon>Steinernema</taxon>
    </lineage>
</organism>
<evidence type="ECO:0000256" key="2">
    <source>
        <dbReference type="SAM" id="SignalP"/>
    </source>
</evidence>
<sequence length="247" mass="26311">MTSRFAVLFAAALLVPTNAFFLNFPGFPGFSGACNCAAAPVCPQAPVCAPPPPPAPCFVHPPCAPAPVVSNNYGVFNGYAQDPAPVPHPQPISVEASPKNHEYSSGPAKTSYEAAKIEHNVEPEEHGDYDDDAEVDPASVDRSPAAQSFQAQHAPINPQAMKKSVKREAKHFGAECNSEALRKIILENVKATPAESKRAVQKAAREEVGGRIDVICSTGKFSYIVNSELYCEAEKAGVTCFAFRQAL</sequence>
<dbReference type="EMBL" id="JAUCMV010000003">
    <property type="protein sequence ID" value="KAK0410735.1"/>
    <property type="molecule type" value="Genomic_DNA"/>
</dbReference>
<dbReference type="AlphaFoldDB" id="A0AA39LVD9"/>
<evidence type="ECO:0000313" key="4">
    <source>
        <dbReference type="EMBL" id="KAK0410735.1"/>
    </source>
</evidence>
<keyword evidence="2" id="KW-0732">Signal</keyword>
<dbReference type="Pfam" id="PF04155">
    <property type="entry name" value="Ground-like"/>
    <property type="match status" value="1"/>
</dbReference>
<dbReference type="Proteomes" id="UP001175271">
    <property type="component" value="Unassembled WGS sequence"/>
</dbReference>
<dbReference type="InterPro" id="IPR007284">
    <property type="entry name" value="Ground-like_dom"/>
</dbReference>
<keyword evidence="5" id="KW-1185">Reference proteome</keyword>
<comment type="caution">
    <text evidence="4">The sequence shown here is derived from an EMBL/GenBank/DDBJ whole genome shotgun (WGS) entry which is preliminary data.</text>
</comment>
<feature type="chain" id="PRO_5041237971" description="Ground-like domain-containing protein" evidence="2">
    <location>
        <begin position="20"/>
        <end position="247"/>
    </location>
</feature>
<feature type="domain" description="Ground-like" evidence="3">
    <location>
        <begin position="174"/>
        <end position="243"/>
    </location>
</feature>
<evidence type="ECO:0000259" key="3">
    <source>
        <dbReference type="Pfam" id="PF04155"/>
    </source>
</evidence>